<keyword evidence="2" id="KW-1185">Reference proteome</keyword>
<dbReference type="Proteomes" id="UP001176961">
    <property type="component" value="Unassembled WGS sequence"/>
</dbReference>
<dbReference type="EMBL" id="CATQJL010000316">
    <property type="protein sequence ID" value="CAJ0605932.1"/>
    <property type="molecule type" value="Genomic_DNA"/>
</dbReference>
<comment type="caution">
    <text evidence="1">The sequence shown here is derived from an EMBL/GenBank/DDBJ whole genome shotgun (WGS) entry which is preliminary data.</text>
</comment>
<evidence type="ECO:0000313" key="2">
    <source>
        <dbReference type="Proteomes" id="UP001176961"/>
    </source>
</evidence>
<organism evidence="1 2">
    <name type="scientific">Cylicocyclus nassatus</name>
    <name type="common">Nematode worm</name>
    <dbReference type="NCBI Taxonomy" id="53992"/>
    <lineage>
        <taxon>Eukaryota</taxon>
        <taxon>Metazoa</taxon>
        <taxon>Ecdysozoa</taxon>
        <taxon>Nematoda</taxon>
        <taxon>Chromadorea</taxon>
        <taxon>Rhabditida</taxon>
        <taxon>Rhabditina</taxon>
        <taxon>Rhabditomorpha</taxon>
        <taxon>Strongyloidea</taxon>
        <taxon>Strongylidae</taxon>
        <taxon>Cylicocyclus</taxon>
    </lineage>
</organism>
<sequence>MVVVEIETDTAGRWLSQMRYQCTARDFSRIVLNRIFQLFKNSPTNRNAWAKSFTEWQQILKERTLKRVRAHCLEELIIPDNHLIEKQ</sequence>
<proteinExistence type="predicted"/>
<gene>
    <name evidence="1" type="ORF">CYNAS_LOCUS17915</name>
</gene>
<protein>
    <submittedName>
        <fullName evidence="1">Uncharacterized protein</fullName>
    </submittedName>
</protein>
<dbReference type="AlphaFoldDB" id="A0AA36MDY7"/>
<reference evidence="1" key="1">
    <citation type="submission" date="2023-07" db="EMBL/GenBank/DDBJ databases">
        <authorList>
            <consortium name="CYATHOMIX"/>
        </authorList>
    </citation>
    <scope>NUCLEOTIDE SEQUENCE</scope>
    <source>
        <strain evidence="1">N/A</strain>
    </source>
</reference>
<accession>A0AA36MDY7</accession>
<name>A0AA36MDY7_CYLNA</name>
<evidence type="ECO:0000313" key="1">
    <source>
        <dbReference type="EMBL" id="CAJ0605932.1"/>
    </source>
</evidence>